<dbReference type="EMBL" id="CM023491">
    <property type="protein sequence ID" value="KAH6940905.1"/>
    <property type="molecule type" value="Genomic_DNA"/>
</dbReference>
<comment type="caution">
    <text evidence="1">The sequence shown here is derived from an EMBL/GenBank/DDBJ whole genome shotgun (WGS) entry which is preliminary data.</text>
</comment>
<sequence length="67" mass="6821">MNGILKELVGLNGISVDVCASEICCLCDKLSGILGAGCKIWTCHGGCPGPSLASSGGKEVERSRRGL</sequence>
<name>A0ACB7T212_HYAAI</name>
<accession>A0ACB7T212</accession>
<keyword evidence="2" id="KW-1185">Reference proteome</keyword>
<dbReference type="Proteomes" id="UP000821845">
    <property type="component" value="Chromosome 11"/>
</dbReference>
<evidence type="ECO:0000313" key="2">
    <source>
        <dbReference type="Proteomes" id="UP000821845"/>
    </source>
</evidence>
<proteinExistence type="predicted"/>
<evidence type="ECO:0000313" key="1">
    <source>
        <dbReference type="EMBL" id="KAH6940905.1"/>
    </source>
</evidence>
<protein>
    <submittedName>
        <fullName evidence="1">Uncharacterized protein</fullName>
    </submittedName>
</protein>
<gene>
    <name evidence="1" type="ORF">HPB50_010338</name>
</gene>
<organism evidence="1 2">
    <name type="scientific">Hyalomma asiaticum</name>
    <name type="common">Tick</name>
    <dbReference type="NCBI Taxonomy" id="266040"/>
    <lineage>
        <taxon>Eukaryota</taxon>
        <taxon>Metazoa</taxon>
        <taxon>Ecdysozoa</taxon>
        <taxon>Arthropoda</taxon>
        <taxon>Chelicerata</taxon>
        <taxon>Arachnida</taxon>
        <taxon>Acari</taxon>
        <taxon>Parasitiformes</taxon>
        <taxon>Ixodida</taxon>
        <taxon>Ixodoidea</taxon>
        <taxon>Ixodidae</taxon>
        <taxon>Hyalomminae</taxon>
        <taxon>Hyalomma</taxon>
    </lineage>
</organism>
<reference evidence="1" key="1">
    <citation type="submission" date="2020-05" db="EMBL/GenBank/DDBJ databases">
        <title>Large-scale comparative analyses of tick genomes elucidate their genetic diversity and vector capacities.</title>
        <authorList>
            <person name="Jia N."/>
            <person name="Wang J."/>
            <person name="Shi W."/>
            <person name="Du L."/>
            <person name="Sun Y."/>
            <person name="Zhan W."/>
            <person name="Jiang J."/>
            <person name="Wang Q."/>
            <person name="Zhang B."/>
            <person name="Ji P."/>
            <person name="Sakyi L.B."/>
            <person name="Cui X."/>
            <person name="Yuan T."/>
            <person name="Jiang B."/>
            <person name="Yang W."/>
            <person name="Lam T.T.-Y."/>
            <person name="Chang Q."/>
            <person name="Ding S."/>
            <person name="Wang X."/>
            <person name="Zhu J."/>
            <person name="Ruan X."/>
            <person name="Zhao L."/>
            <person name="Wei J."/>
            <person name="Que T."/>
            <person name="Du C."/>
            <person name="Cheng J."/>
            <person name="Dai P."/>
            <person name="Han X."/>
            <person name="Huang E."/>
            <person name="Gao Y."/>
            <person name="Liu J."/>
            <person name="Shao H."/>
            <person name="Ye R."/>
            <person name="Li L."/>
            <person name="Wei W."/>
            <person name="Wang X."/>
            <person name="Wang C."/>
            <person name="Yang T."/>
            <person name="Huo Q."/>
            <person name="Li W."/>
            <person name="Guo W."/>
            <person name="Chen H."/>
            <person name="Zhou L."/>
            <person name="Ni X."/>
            <person name="Tian J."/>
            <person name="Zhou Y."/>
            <person name="Sheng Y."/>
            <person name="Liu T."/>
            <person name="Pan Y."/>
            <person name="Xia L."/>
            <person name="Li J."/>
            <person name="Zhao F."/>
            <person name="Cao W."/>
        </authorList>
    </citation>
    <scope>NUCLEOTIDE SEQUENCE</scope>
    <source>
        <strain evidence="1">Hyas-2018</strain>
    </source>
</reference>